<dbReference type="OrthoDB" id="5877202at2759"/>
<dbReference type="SUPFAM" id="SSF56672">
    <property type="entry name" value="DNA/RNA polymerases"/>
    <property type="match status" value="1"/>
</dbReference>
<evidence type="ECO:0000313" key="3">
    <source>
        <dbReference type="Proteomes" id="UP000230423"/>
    </source>
</evidence>
<evidence type="ECO:0000313" key="2">
    <source>
        <dbReference type="EMBL" id="PIO61861.1"/>
    </source>
</evidence>
<dbReference type="AlphaFoldDB" id="A0A2G9TV15"/>
<name>A0A2G9TV15_TELCI</name>
<organism evidence="2 3">
    <name type="scientific">Teladorsagia circumcincta</name>
    <name type="common">Brown stomach worm</name>
    <name type="synonym">Ostertagia circumcincta</name>
    <dbReference type="NCBI Taxonomy" id="45464"/>
    <lineage>
        <taxon>Eukaryota</taxon>
        <taxon>Metazoa</taxon>
        <taxon>Ecdysozoa</taxon>
        <taxon>Nematoda</taxon>
        <taxon>Chromadorea</taxon>
        <taxon>Rhabditida</taxon>
        <taxon>Rhabditina</taxon>
        <taxon>Rhabditomorpha</taxon>
        <taxon>Strongyloidea</taxon>
        <taxon>Trichostrongylidae</taxon>
        <taxon>Teladorsagia</taxon>
    </lineage>
</organism>
<protein>
    <recommendedName>
        <fullName evidence="1">Reverse transcriptase domain-containing protein</fullName>
    </recommendedName>
</protein>
<feature type="domain" description="Reverse transcriptase" evidence="1">
    <location>
        <begin position="1"/>
        <end position="239"/>
    </location>
</feature>
<dbReference type="PANTHER" id="PTHR35450:SF2">
    <property type="entry name" value="REVERSE TRANSCRIPTASE DOMAIN-CONTAINING PROTEIN"/>
    <property type="match status" value="1"/>
</dbReference>
<gene>
    <name evidence="2" type="ORF">TELCIR_16600</name>
</gene>
<dbReference type="PROSITE" id="PS50878">
    <property type="entry name" value="RT_POL"/>
    <property type="match status" value="1"/>
</dbReference>
<dbReference type="Proteomes" id="UP000230423">
    <property type="component" value="Unassembled WGS sequence"/>
</dbReference>
<proteinExistence type="predicted"/>
<accession>A0A2G9TV15</accession>
<reference evidence="2 3" key="1">
    <citation type="submission" date="2015-09" db="EMBL/GenBank/DDBJ databases">
        <title>Draft genome of the parasitic nematode Teladorsagia circumcincta isolate WARC Sus (inbred).</title>
        <authorList>
            <person name="Mitreva M."/>
        </authorList>
    </citation>
    <scope>NUCLEOTIDE SEQUENCE [LARGE SCALE GENOMIC DNA]</scope>
    <source>
        <strain evidence="2 3">S</strain>
    </source>
</reference>
<dbReference type="CDD" id="cd01650">
    <property type="entry name" value="RT_nLTR_like"/>
    <property type="match status" value="1"/>
</dbReference>
<evidence type="ECO:0000259" key="1">
    <source>
        <dbReference type="PROSITE" id="PS50878"/>
    </source>
</evidence>
<dbReference type="EMBL" id="KZ352905">
    <property type="protein sequence ID" value="PIO61861.1"/>
    <property type="molecule type" value="Genomic_DNA"/>
</dbReference>
<keyword evidence="3" id="KW-1185">Reference proteome</keyword>
<dbReference type="Pfam" id="PF00078">
    <property type="entry name" value="RVT_1"/>
    <property type="match status" value="1"/>
</dbReference>
<dbReference type="InterPro" id="IPR043502">
    <property type="entry name" value="DNA/RNA_pol_sf"/>
</dbReference>
<dbReference type="InterPro" id="IPR000477">
    <property type="entry name" value="RT_dom"/>
</dbReference>
<dbReference type="PANTHER" id="PTHR35450">
    <property type="entry name" value="REVERSE TRANSCRIPTASE DOMAIN-CONTAINING PROTEIN"/>
    <property type="match status" value="1"/>
</dbReference>
<sequence>MIAQQIQRTAGDVLPQEHVALRKGIWGCIHAHALDQTICKDATRRNKALHMLWVDMTKAFDSVSHGSIKWILARSGVPSPTRRLLSVIMSKQSVRYCGHQNGKLVKSKPLDVKRGVMQGDTLSPLLFCMAISPISSVLRITVSPYRTATGALTPNSGPLEINHQFYMDDLKVYTSRWEDIPTAKLAIEKVAGELGLKMNPSKCAVTSLCAPQQLTSAIGMEDIPVLGSSSLYKYLGAEQNALISTDHLWTRIIEKAETTARRIMLSDLTVRQKVNGYNQVVIPKLKYAFSCIIYGTGKFCTMRKRTRAFDESIRKLLAEAKMRYGHSCVARLYVNKEDGGLGLKSAEEELEHTVVYNWCYVALRPELQIPYQLCESLRSSNKRSLTSDFYSVLTENQLENEVTRLPEATIHVRDRTYTTATTAARAISTIVHGRWARTRLHEWKQREVASRVIADSEIGNGPYVCLKDSFLWSQTGWVSSEVLRNVWATQEGSLPTKGSAAELLRTITIPRVGMVASMDLSCAYLQLPKLSVTSTRWPDMLTPTDES</sequence>